<dbReference type="EMBL" id="CATNWA010000061">
    <property type="protein sequence ID" value="CAI9532483.1"/>
    <property type="molecule type" value="Genomic_DNA"/>
</dbReference>
<organism evidence="1 2">
    <name type="scientific">Staurois parvus</name>
    <dbReference type="NCBI Taxonomy" id="386267"/>
    <lineage>
        <taxon>Eukaryota</taxon>
        <taxon>Metazoa</taxon>
        <taxon>Chordata</taxon>
        <taxon>Craniata</taxon>
        <taxon>Vertebrata</taxon>
        <taxon>Euteleostomi</taxon>
        <taxon>Amphibia</taxon>
        <taxon>Batrachia</taxon>
        <taxon>Anura</taxon>
        <taxon>Neobatrachia</taxon>
        <taxon>Ranoidea</taxon>
        <taxon>Ranidae</taxon>
        <taxon>Staurois</taxon>
    </lineage>
</organism>
<proteinExistence type="predicted"/>
<protein>
    <submittedName>
        <fullName evidence="1">Uncharacterized protein</fullName>
    </submittedName>
</protein>
<dbReference type="Proteomes" id="UP001162483">
    <property type="component" value="Unassembled WGS sequence"/>
</dbReference>
<accession>A0ABN9A9Y2</accession>
<evidence type="ECO:0000313" key="2">
    <source>
        <dbReference type="Proteomes" id="UP001162483"/>
    </source>
</evidence>
<evidence type="ECO:0000313" key="1">
    <source>
        <dbReference type="EMBL" id="CAI9532483.1"/>
    </source>
</evidence>
<reference evidence="1" key="1">
    <citation type="submission" date="2023-05" db="EMBL/GenBank/DDBJ databases">
        <authorList>
            <person name="Stuckert A."/>
        </authorList>
    </citation>
    <scope>NUCLEOTIDE SEQUENCE</scope>
</reference>
<name>A0ABN9A9Y2_9NEOB</name>
<sequence>MISVPQQCHLSVSINASCQCPSVPSISVTNQYCQSVPPISASQCCLSVPYTSAAFQFSASYQCLLISAAYQCPSQQPH</sequence>
<comment type="caution">
    <text evidence="1">The sequence shown here is derived from an EMBL/GenBank/DDBJ whole genome shotgun (WGS) entry which is preliminary data.</text>
</comment>
<keyword evidence="2" id="KW-1185">Reference proteome</keyword>
<gene>
    <name evidence="1" type="ORF">SPARVUS_LOCUS228174</name>
</gene>